<dbReference type="RefSeq" id="WP_323250967.1">
    <property type="nucleotide sequence ID" value="NZ_JAYFUL010000030.1"/>
</dbReference>
<sequence length="180" mass="21131">MENLSLEQLRYPIGIFSKPDEITDDLLKSWIDDISELPTLLKKSVEGLTEEQLALPYRPEGWTIRQVINHVADSHMNAYCRFKLALTEEAPTIRPYEEQFWAELEDGKNGSIEWSLTLLEVLHKRWIMMLESLTAEQFERTFIHPATMHANSLRTVTGMYSWHGRHHTAHITELRKRMEI</sequence>
<dbReference type="EMBL" id="JAYFUL010000030">
    <property type="protein sequence ID" value="MEA5259392.1"/>
    <property type="molecule type" value="Genomic_DNA"/>
</dbReference>
<dbReference type="InterPro" id="IPR023774">
    <property type="entry name" value="Put_metal_dep_hydrolase_YfiT"/>
</dbReference>
<dbReference type="Pfam" id="PF12867">
    <property type="entry name" value="DinB_2"/>
    <property type="match status" value="1"/>
</dbReference>
<protein>
    <submittedName>
        <fullName evidence="6">Bacillithiol transferase BstA</fullName>
    </submittedName>
</protein>
<keyword evidence="7" id="KW-1185">Reference proteome</keyword>
<dbReference type="HAMAP" id="MF_01256">
    <property type="entry name" value="YfiT_hydrol"/>
    <property type="match status" value="1"/>
</dbReference>
<dbReference type="SUPFAM" id="SSF109854">
    <property type="entry name" value="DinB/YfiT-like putative metalloenzymes"/>
    <property type="match status" value="1"/>
</dbReference>
<keyword evidence="1" id="KW-0963">Cytoplasm</keyword>
<proteinExistence type="inferred from homology"/>
<accession>A0ABU5QQM5</accession>
<keyword evidence="6" id="KW-0808">Transferase</keyword>
<name>A0ABU5QQM5_9BACT</name>
<dbReference type="Gene3D" id="1.20.120.450">
    <property type="entry name" value="dinb family like domain"/>
    <property type="match status" value="1"/>
</dbReference>
<organism evidence="6 7">
    <name type="scientific">Arcicella aquatica</name>
    <dbReference type="NCBI Taxonomy" id="217141"/>
    <lineage>
        <taxon>Bacteria</taxon>
        <taxon>Pseudomonadati</taxon>
        <taxon>Bacteroidota</taxon>
        <taxon>Cytophagia</taxon>
        <taxon>Cytophagales</taxon>
        <taxon>Flectobacillaceae</taxon>
        <taxon>Arcicella</taxon>
    </lineage>
</organism>
<evidence type="ECO:0000313" key="6">
    <source>
        <dbReference type="EMBL" id="MEA5259392.1"/>
    </source>
</evidence>
<dbReference type="InterPro" id="IPR024775">
    <property type="entry name" value="DinB-like"/>
</dbReference>
<dbReference type="Proteomes" id="UP001304671">
    <property type="component" value="Unassembled WGS sequence"/>
</dbReference>
<feature type="domain" description="DinB-like" evidence="5">
    <location>
        <begin position="38"/>
        <end position="171"/>
    </location>
</feature>
<dbReference type="GO" id="GO:0016740">
    <property type="term" value="F:transferase activity"/>
    <property type="evidence" value="ECO:0007669"/>
    <property type="project" value="UniProtKB-KW"/>
</dbReference>
<comment type="caution">
    <text evidence="6">The sequence shown here is derived from an EMBL/GenBank/DDBJ whole genome shotgun (WGS) entry which is preliminary data.</text>
</comment>
<reference evidence="6 7" key="1">
    <citation type="submission" date="2023-12" db="EMBL/GenBank/DDBJ databases">
        <title>Novel species of the genus Arcicella isolated from rivers.</title>
        <authorList>
            <person name="Lu H."/>
        </authorList>
    </citation>
    <scope>NUCLEOTIDE SEQUENCE [LARGE SCALE GENOMIC DNA]</scope>
    <source>
        <strain evidence="6 7">LMG 21963</strain>
    </source>
</reference>
<evidence type="ECO:0000256" key="1">
    <source>
        <dbReference type="ARBA" id="ARBA00022490"/>
    </source>
</evidence>
<keyword evidence="3" id="KW-0378">Hydrolase</keyword>
<evidence type="ECO:0000256" key="4">
    <source>
        <dbReference type="ARBA" id="ARBA00022833"/>
    </source>
</evidence>
<keyword evidence="4" id="KW-0862">Zinc</keyword>
<keyword evidence="2" id="KW-0479">Metal-binding</keyword>
<evidence type="ECO:0000313" key="7">
    <source>
        <dbReference type="Proteomes" id="UP001304671"/>
    </source>
</evidence>
<evidence type="ECO:0000259" key="5">
    <source>
        <dbReference type="Pfam" id="PF12867"/>
    </source>
</evidence>
<dbReference type="InterPro" id="IPR034660">
    <property type="entry name" value="DinB/YfiT-like"/>
</dbReference>
<evidence type="ECO:0000256" key="3">
    <source>
        <dbReference type="ARBA" id="ARBA00022801"/>
    </source>
</evidence>
<gene>
    <name evidence="6" type="primary">bstA</name>
    <name evidence="6" type="ORF">VB264_16455</name>
</gene>
<evidence type="ECO:0000256" key="2">
    <source>
        <dbReference type="ARBA" id="ARBA00022723"/>
    </source>
</evidence>
<dbReference type="NCBIfam" id="NF009807">
    <property type="entry name" value="PRK13291.1"/>
    <property type="match status" value="1"/>
</dbReference>